<dbReference type="HOGENOM" id="CLU_2776615_0_0_1"/>
<proteinExistence type="predicted"/>
<accession>A0A0A2V6T0</accession>
<organism evidence="2 3">
    <name type="scientific">Paracoccidioides lutzii (strain ATCC MYA-826 / Pb01)</name>
    <name type="common">Paracoccidioides brasiliensis</name>
    <dbReference type="NCBI Taxonomy" id="502779"/>
    <lineage>
        <taxon>Eukaryota</taxon>
        <taxon>Fungi</taxon>
        <taxon>Dikarya</taxon>
        <taxon>Ascomycota</taxon>
        <taxon>Pezizomycotina</taxon>
        <taxon>Eurotiomycetes</taxon>
        <taxon>Eurotiomycetidae</taxon>
        <taxon>Onygenales</taxon>
        <taxon>Ajellomycetaceae</taxon>
        <taxon>Paracoccidioides</taxon>
    </lineage>
</organism>
<feature type="region of interest" description="Disordered" evidence="1">
    <location>
        <begin position="1"/>
        <end position="31"/>
    </location>
</feature>
<dbReference type="GeneID" id="9099225"/>
<dbReference type="EMBL" id="KN293995">
    <property type="protein sequence ID" value="KGQ01820.1"/>
    <property type="molecule type" value="Genomic_DNA"/>
</dbReference>
<dbReference type="RefSeq" id="XP_015703313.1">
    <property type="nucleotide sequence ID" value="XM_015847051.1"/>
</dbReference>
<protein>
    <submittedName>
        <fullName evidence="2">Uncharacterized protein</fullName>
    </submittedName>
</protein>
<evidence type="ECO:0000313" key="2">
    <source>
        <dbReference type="EMBL" id="KGQ01820.1"/>
    </source>
</evidence>
<reference evidence="2 3" key="1">
    <citation type="journal article" date="2011" name="PLoS Genet.">
        <title>Comparative genomic analysis of human fungal pathogens causing paracoccidioidomycosis.</title>
        <authorList>
            <person name="Desjardins C.A."/>
            <person name="Champion M.D."/>
            <person name="Holder J.W."/>
            <person name="Muszewska A."/>
            <person name="Goldberg J."/>
            <person name="Bailao A.M."/>
            <person name="Brigido M.M."/>
            <person name="Ferreira M.E."/>
            <person name="Garcia A.M."/>
            <person name="Grynberg M."/>
            <person name="Gujja S."/>
            <person name="Heiman D.I."/>
            <person name="Henn M.R."/>
            <person name="Kodira C.D."/>
            <person name="Leon-Narvaez H."/>
            <person name="Longo L.V."/>
            <person name="Ma L.J."/>
            <person name="Malavazi I."/>
            <person name="Matsuo A.L."/>
            <person name="Morais F.V."/>
            <person name="Pereira M."/>
            <person name="Rodriguez-Brito S."/>
            <person name="Sakthikumar S."/>
            <person name="Salem-Izacc S.M."/>
            <person name="Sykes S.M."/>
            <person name="Teixeira M.M."/>
            <person name="Vallejo M.C."/>
            <person name="Walter M.E."/>
            <person name="Yandava C."/>
            <person name="Young S."/>
            <person name="Zeng Q."/>
            <person name="Zucker J."/>
            <person name="Felipe M.S."/>
            <person name="Goldman G.H."/>
            <person name="Haas B.J."/>
            <person name="McEwen J.G."/>
            <person name="Nino-Vega G."/>
            <person name="Puccia R."/>
            <person name="San-Blas G."/>
            <person name="Soares C.M."/>
            <person name="Birren B.W."/>
            <person name="Cuomo C.A."/>
        </authorList>
    </citation>
    <scope>NUCLEOTIDE SEQUENCE [LARGE SCALE GENOMIC DNA]</scope>
    <source>
        <strain evidence="3">ATCC MYA-826 / Pb01</strain>
    </source>
</reference>
<dbReference type="Proteomes" id="UP000002059">
    <property type="component" value="Partially assembled WGS sequence"/>
</dbReference>
<evidence type="ECO:0000313" key="3">
    <source>
        <dbReference type="Proteomes" id="UP000002059"/>
    </source>
</evidence>
<gene>
    <name evidence="2" type="ORF">PAAG_11393</name>
</gene>
<evidence type="ECO:0000256" key="1">
    <source>
        <dbReference type="SAM" id="MobiDB-lite"/>
    </source>
</evidence>
<name>A0A0A2V6T0_PARBA</name>
<dbReference type="KEGG" id="pbl:PAAG_11393"/>
<feature type="compositionally biased region" description="Basic and acidic residues" evidence="1">
    <location>
        <begin position="14"/>
        <end position="31"/>
    </location>
</feature>
<dbReference type="AlphaFoldDB" id="A0A0A2V6T0"/>
<sequence length="69" mass="7992">MFLKENTPKRARKMERNYEASDPKSLNLDDMRGSDDMVEWLELLGHSAHTSTSSTTIKIVTEHKNRLET</sequence>
<keyword evidence="3" id="KW-1185">Reference proteome</keyword>
<dbReference type="VEuPathDB" id="FungiDB:PAAG_11393"/>